<dbReference type="AlphaFoldDB" id="A0A345C0X7"/>
<proteinExistence type="predicted"/>
<dbReference type="EMBL" id="CP031092">
    <property type="protein sequence ID" value="AXF56858.1"/>
    <property type="molecule type" value="Genomic_DNA"/>
</dbReference>
<keyword evidence="2" id="KW-1185">Reference proteome</keyword>
<dbReference type="KEGG" id="rue:DT065_13175"/>
<evidence type="ECO:0000313" key="2">
    <source>
        <dbReference type="Proteomes" id="UP000252100"/>
    </source>
</evidence>
<organism evidence="1 2">
    <name type="scientific">Salicibibacter kimchii</name>
    <dbReference type="NCBI Taxonomy" id="2099786"/>
    <lineage>
        <taxon>Bacteria</taxon>
        <taxon>Bacillati</taxon>
        <taxon>Bacillota</taxon>
        <taxon>Bacilli</taxon>
        <taxon>Bacillales</taxon>
        <taxon>Bacillaceae</taxon>
        <taxon>Salicibibacter</taxon>
    </lineage>
</organism>
<accession>A0A345C0X7</accession>
<dbReference type="Gene3D" id="3.30.1050.10">
    <property type="entry name" value="SCP2 sterol-binding domain"/>
    <property type="match status" value="1"/>
</dbReference>
<dbReference type="Proteomes" id="UP000252100">
    <property type="component" value="Chromosome"/>
</dbReference>
<dbReference type="InterPro" id="IPR036527">
    <property type="entry name" value="SCP2_sterol-bd_dom_sf"/>
</dbReference>
<dbReference type="OrthoDB" id="2972023at2"/>
<sequence>MQAFSNSDHLYSVVGEFLKVPTLPRTYEDLRKWWGENPAYHEEGDEIDLINDIGRKVAKTRMRAEFVFSEPDAIICMDAENPKNGEHFSVYLGHSPVPAALSVRTSGDIAHQFWAGNVSVTAAILTGKIKTKGSKQKALKLLPRIAPAFALYPRYLELIGEQRLLKML</sequence>
<name>A0A345C0X7_9BACI</name>
<gene>
    <name evidence="1" type="ORF">DT065_13175</name>
</gene>
<protein>
    <recommendedName>
        <fullName evidence="3">SCP2 domain-containing protein</fullName>
    </recommendedName>
</protein>
<dbReference type="SUPFAM" id="SSF55718">
    <property type="entry name" value="SCP-like"/>
    <property type="match status" value="1"/>
</dbReference>
<evidence type="ECO:0008006" key="3">
    <source>
        <dbReference type="Google" id="ProtNLM"/>
    </source>
</evidence>
<evidence type="ECO:0000313" key="1">
    <source>
        <dbReference type="EMBL" id="AXF56858.1"/>
    </source>
</evidence>
<reference evidence="1 2" key="1">
    <citation type="journal article" date="2018" name="J. Microbiol.">
        <title>Salicibibacter kimchii gen. nov., sp. nov., a moderately halophilic and alkalitolerant bacterium in the family Bacillaceae, isolated from kimchi.</title>
        <authorList>
            <person name="Jang J.Y."/>
            <person name="Oh Y.J."/>
            <person name="Lim S.K."/>
            <person name="Park H.K."/>
            <person name="Lee C."/>
            <person name="Kim J.Y."/>
            <person name="Lee M.A."/>
            <person name="Choi H.J."/>
        </authorList>
    </citation>
    <scope>NUCLEOTIDE SEQUENCE [LARGE SCALE GENOMIC DNA]</scope>
    <source>
        <strain evidence="1 2">NKC1-1</strain>
    </source>
</reference>
<dbReference type="RefSeq" id="WP_114374155.1">
    <property type="nucleotide sequence ID" value="NZ_CP031092.1"/>
</dbReference>